<gene>
    <name evidence="1" type="ORF">ACFQNG_20690</name>
</gene>
<dbReference type="EMBL" id="JBHTBW010000087">
    <property type="protein sequence ID" value="MFC7443480.1"/>
    <property type="molecule type" value="Genomic_DNA"/>
</dbReference>
<dbReference type="Proteomes" id="UP001596500">
    <property type="component" value="Unassembled WGS sequence"/>
</dbReference>
<keyword evidence="2" id="KW-1185">Reference proteome</keyword>
<comment type="caution">
    <text evidence="1">The sequence shown here is derived from an EMBL/GenBank/DDBJ whole genome shotgun (WGS) entry which is preliminary data.</text>
</comment>
<protein>
    <submittedName>
        <fullName evidence="1">Uncharacterized protein</fullName>
    </submittedName>
</protein>
<accession>A0ABW2RR67</accession>
<proteinExistence type="predicted"/>
<dbReference type="RefSeq" id="WP_379867811.1">
    <property type="nucleotide sequence ID" value="NZ_JBHTBW010000087.1"/>
</dbReference>
<organism evidence="1 2">
    <name type="scientific">Laceyella putida</name>
    <dbReference type="NCBI Taxonomy" id="110101"/>
    <lineage>
        <taxon>Bacteria</taxon>
        <taxon>Bacillati</taxon>
        <taxon>Bacillota</taxon>
        <taxon>Bacilli</taxon>
        <taxon>Bacillales</taxon>
        <taxon>Thermoactinomycetaceae</taxon>
        <taxon>Laceyella</taxon>
    </lineage>
</organism>
<sequence length="208" mass="24744">MPRLALVGVQQTAPAKKEDPFINGSETLDEYKWLDVQISLFISSYPAYCERDEYKRMGVYEEKGDKFKMHPQIKSHLKEMNAVTDPLKRDPNDKSPITYVYHITPHRFEEWLEPDLEDTAEYSGYNPYRFRDYLKYIRVREIPSEGYVSTHLVCLNGFDAFFYSGKYTVDDPESREEAIYDQLNDLYFDLERCIEFHERELKRKSNGE</sequence>
<evidence type="ECO:0000313" key="1">
    <source>
        <dbReference type="EMBL" id="MFC7443480.1"/>
    </source>
</evidence>
<evidence type="ECO:0000313" key="2">
    <source>
        <dbReference type="Proteomes" id="UP001596500"/>
    </source>
</evidence>
<name>A0ABW2RR67_9BACL</name>
<reference evidence="2" key="1">
    <citation type="journal article" date="2019" name="Int. J. Syst. Evol. Microbiol.">
        <title>The Global Catalogue of Microorganisms (GCM) 10K type strain sequencing project: providing services to taxonomists for standard genome sequencing and annotation.</title>
        <authorList>
            <consortium name="The Broad Institute Genomics Platform"/>
            <consortium name="The Broad Institute Genome Sequencing Center for Infectious Disease"/>
            <person name="Wu L."/>
            <person name="Ma J."/>
        </authorList>
    </citation>
    <scope>NUCLEOTIDE SEQUENCE [LARGE SCALE GENOMIC DNA]</scope>
    <source>
        <strain evidence="2">CGMCC 1.12942</strain>
    </source>
</reference>